<keyword evidence="10" id="KW-1133">Transmembrane helix</keyword>
<feature type="binding site" evidence="8">
    <location>
        <position position="151"/>
    </location>
    <ligand>
        <name>ATP</name>
        <dbReference type="ChEBI" id="CHEBI:30616"/>
    </ligand>
</feature>
<evidence type="ECO:0000256" key="10">
    <source>
        <dbReference type="SAM" id="Phobius"/>
    </source>
</evidence>
<name>A0A0N7ZCL0_SCYOL</name>
<dbReference type="GO" id="GO:0006228">
    <property type="term" value="P:UTP biosynthetic process"/>
    <property type="evidence" value="ECO:0007669"/>
    <property type="project" value="InterPro"/>
</dbReference>
<feature type="binding site" evidence="8">
    <location>
        <position position="255"/>
    </location>
    <ligand>
        <name>ATP</name>
        <dbReference type="ChEBI" id="CHEBI:30616"/>
    </ligand>
</feature>
<evidence type="ECO:0000256" key="8">
    <source>
        <dbReference type="PROSITE-ProRule" id="PRU00706"/>
    </source>
</evidence>
<dbReference type="FunFam" id="3.30.70.141:FF:000010">
    <property type="entry name" value="Nucleoside diphosphate kinase 7"/>
    <property type="match status" value="1"/>
</dbReference>
<dbReference type="PROSITE" id="PS51374">
    <property type="entry name" value="NDPK_LIKE"/>
    <property type="match status" value="2"/>
</dbReference>
<evidence type="ECO:0000256" key="4">
    <source>
        <dbReference type="ARBA" id="ARBA00023212"/>
    </source>
</evidence>
<dbReference type="CDD" id="cd04412">
    <property type="entry name" value="NDPk7B"/>
    <property type="match status" value="1"/>
</dbReference>
<evidence type="ECO:0000256" key="6">
    <source>
        <dbReference type="PIRSR" id="PIRSR036503-50"/>
    </source>
</evidence>
<dbReference type="InterPro" id="IPR037993">
    <property type="entry name" value="NDPk7B"/>
</dbReference>
<dbReference type="InterPro" id="IPR001564">
    <property type="entry name" value="Nucleoside_diP_kinase"/>
</dbReference>
<evidence type="ECO:0000313" key="12">
    <source>
        <dbReference type="EMBL" id="JAI64744.1"/>
    </source>
</evidence>
<evidence type="ECO:0000256" key="2">
    <source>
        <dbReference type="ARBA" id="ARBA00022490"/>
    </source>
</evidence>
<dbReference type="Pfam" id="PF00334">
    <property type="entry name" value="NDK"/>
    <property type="match status" value="2"/>
</dbReference>
<dbReference type="PROSITE" id="PS51336">
    <property type="entry name" value="DM10"/>
    <property type="match status" value="1"/>
</dbReference>
<dbReference type="SUPFAM" id="SSF54919">
    <property type="entry name" value="Nucleoside diphosphate kinase, NDK"/>
    <property type="match status" value="2"/>
</dbReference>
<feature type="binding site" evidence="8">
    <location>
        <position position="231"/>
    </location>
    <ligand>
        <name>ATP</name>
        <dbReference type="ChEBI" id="CHEBI:30616"/>
    </ligand>
</feature>
<keyword evidence="2" id="KW-0963">Cytoplasm</keyword>
<comment type="caution">
    <text evidence="8">Lacks conserved residue(s) required for the propagation of feature annotation.</text>
</comment>
<dbReference type="SMART" id="SM00676">
    <property type="entry name" value="DM10"/>
    <property type="match status" value="1"/>
</dbReference>
<feature type="active site" description="Pros-phosphohistidine intermediate" evidence="6 8">
    <location>
        <position position="258"/>
    </location>
</feature>
<organism evidence="12">
    <name type="scientific">Scylla olivacea</name>
    <name type="common">Orange mud crab</name>
    <name type="synonym">Cancer olivacea</name>
    <dbReference type="NCBI Taxonomy" id="85551"/>
    <lineage>
        <taxon>Eukaryota</taxon>
        <taxon>Metazoa</taxon>
        <taxon>Ecdysozoa</taxon>
        <taxon>Arthropoda</taxon>
        <taxon>Crustacea</taxon>
        <taxon>Multicrustacea</taxon>
        <taxon>Malacostraca</taxon>
        <taxon>Eumalacostraca</taxon>
        <taxon>Eucarida</taxon>
        <taxon>Decapoda</taxon>
        <taxon>Pleocyemata</taxon>
        <taxon>Brachyura</taxon>
        <taxon>Eubrachyura</taxon>
        <taxon>Portunoidea</taxon>
        <taxon>Portunidae</taxon>
        <taxon>Portuninae</taxon>
        <taxon>Scylla</taxon>
    </lineage>
</organism>
<feature type="transmembrane region" description="Helical" evidence="10">
    <location>
        <begin position="33"/>
        <end position="51"/>
    </location>
</feature>
<dbReference type="SMART" id="SM00562">
    <property type="entry name" value="NDK"/>
    <property type="match status" value="2"/>
</dbReference>
<dbReference type="GO" id="GO:0004550">
    <property type="term" value="F:nucleoside diphosphate kinase activity"/>
    <property type="evidence" value="ECO:0007669"/>
    <property type="project" value="InterPro"/>
</dbReference>
<keyword evidence="4" id="KW-0206">Cytoskeleton</keyword>
<keyword evidence="10" id="KW-0472">Membrane</keyword>
<dbReference type="Gene3D" id="2.30.29.170">
    <property type="match status" value="1"/>
</dbReference>
<dbReference type="GO" id="GO:0005524">
    <property type="term" value="F:ATP binding"/>
    <property type="evidence" value="ECO:0007669"/>
    <property type="project" value="UniProtKB-KW"/>
</dbReference>
<dbReference type="GO" id="GO:0006183">
    <property type="term" value="P:GTP biosynthetic process"/>
    <property type="evidence" value="ECO:0007669"/>
    <property type="project" value="InterPro"/>
</dbReference>
<keyword evidence="7" id="KW-0067">ATP-binding</keyword>
<dbReference type="Gene3D" id="3.30.70.141">
    <property type="entry name" value="Nucleoside diphosphate kinase-like domain"/>
    <property type="match status" value="2"/>
</dbReference>
<reference evidence="12" key="1">
    <citation type="submission" date="2015-09" db="EMBL/GenBank/DDBJ databases">
        <title>Scylla olivacea transcriptome.</title>
        <authorList>
            <person name="Ikhwanuddin M."/>
        </authorList>
    </citation>
    <scope>NUCLEOTIDE SEQUENCE</scope>
</reference>
<feature type="active site" description="Pros-phosphohistidine intermediate" evidence="8">
    <location>
        <position position="414"/>
    </location>
</feature>
<dbReference type="GO" id="GO:0005879">
    <property type="term" value="C:axonemal microtubule"/>
    <property type="evidence" value="ECO:0007669"/>
    <property type="project" value="TreeGrafter"/>
</dbReference>
<feature type="domain" description="DM10" evidence="11">
    <location>
        <begin position="55"/>
        <end position="143"/>
    </location>
</feature>
<evidence type="ECO:0000256" key="3">
    <source>
        <dbReference type="ARBA" id="ARBA00022801"/>
    </source>
</evidence>
<dbReference type="GO" id="GO:0006241">
    <property type="term" value="P:CTP biosynthetic process"/>
    <property type="evidence" value="ECO:0007669"/>
    <property type="project" value="InterPro"/>
</dbReference>
<evidence type="ECO:0000256" key="7">
    <source>
        <dbReference type="PIRSR" id="PIRSR036503-51"/>
    </source>
</evidence>
<dbReference type="PANTHER" id="PTHR43109">
    <property type="entry name" value="NUCLEOSIDE DIPHOSPHATE KINASE 7"/>
    <property type="match status" value="1"/>
</dbReference>
<dbReference type="InterPro" id="IPR011410">
    <property type="entry name" value="NDPK7"/>
</dbReference>
<feature type="binding site" evidence="8">
    <location>
        <position position="197"/>
    </location>
    <ligand>
        <name>ATP</name>
        <dbReference type="ChEBI" id="CHEBI:30616"/>
    </ligand>
</feature>
<dbReference type="GO" id="GO:0016787">
    <property type="term" value="F:hydrolase activity"/>
    <property type="evidence" value="ECO:0007669"/>
    <property type="project" value="UniProtKB-KW"/>
</dbReference>
<comment type="subcellular location">
    <subcellularLocation>
        <location evidence="1">Cytoplasm</location>
        <location evidence="1">Cytoskeleton</location>
        <location evidence="1">Cilium axoneme</location>
    </subcellularLocation>
</comment>
<dbReference type="PRINTS" id="PR01243">
    <property type="entry name" value="NUCDPKINASE"/>
</dbReference>
<dbReference type="GO" id="GO:0005813">
    <property type="term" value="C:centrosome"/>
    <property type="evidence" value="ECO:0007669"/>
    <property type="project" value="TreeGrafter"/>
</dbReference>
<feature type="binding site" evidence="8">
    <location>
        <position position="245"/>
    </location>
    <ligand>
        <name>ATP</name>
        <dbReference type="ChEBI" id="CHEBI:30616"/>
    </ligand>
</feature>
<dbReference type="FunFam" id="3.30.70.141:FF:000004">
    <property type="entry name" value="Nucleoside diphosphate kinase 7"/>
    <property type="match status" value="1"/>
</dbReference>
<dbReference type="PANTHER" id="PTHR43109:SF2">
    <property type="entry name" value="NUCLEOSIDE DIPHOSPHATE KINASE 7"/>
    <property type="match status" value="1"/>
</dbReference>
<feature type="binding site" evidence="8">
    <location>
        <position position="225"/>
    </location>
    <ligand>
        <name>ATP</name>
        <dbReference type="ChEBI" id="CHEBI:30616"/>
    </ligand>
</feature>
<evidence type="ECO:0000259" key="11">
    <source>
        <dbReference type="PROSITE" id="PS51336"/>
    </source>
</evidence>
<evidence type="ECO:0000256" key="1">
    <source>
        <dbReference type="ARBA" id="ARBA00004430"/>
    </source>
</evidence>
<keyword evidence="7" id="KW-0547">Nucleotide-binding</keyword>
<dbReference type="InterPro" id="IPR034907">
    <property type="entry name" value="NDK-like_dom"/>
</dbReference>
<keyword evidence="10" id="KW-0812">Transmembrane</keyword>
<dbReference type="InterPro" id="IPR006602">
    <property type="entry name" value="DM10_dom"/>
</dbReference>
<comment type="similarity">
    <text evidence="8 9">Belongs to the NDK family.</text>
</comment>
<evidence type="ECO:0000256" key="9">
    <source>
        <dbReference type="RuleBase" id="RU004011"/>
    </source>
</evidence>
<proteinExistence type="inferred from homology"/>
<dbReference type="AlphaFoldDB" id="A0A0N7ZCL0"/>
<protein>
    <recommendedName>
        <fullName evidence="11">DM10 domain-containing protein</fullName>
    </recommendedName>
</protein>
<accession>A0A0N7ZCL0</accession>
<dbReference type="InterPro" id="IPR036850">
    <property type="entry name" value="NDK-like_dom_sf"/>
</dbReference>
<keyword evidence="5" id="KW-0966">Cell projection</keyword>
<keyword evidence="3" id="KW-0378">Hydrolase</keyword>
<dbReference type="PIRSF" id="PIRSF036503">
    <property type="entry name" value="NDK7"/>
    <property type="match status" value="1"/>
</dbReference>
<evidence type="ECO:0000256" key="5">
    <source>
        <dbReference type="ARBA" id="ARBA00023273"/>
    </source>
</evidence>
<dbReference type="EMBL" id="GDRN01065055">
    <property type="protein sequence ID" value="JAI64744.1"/>
    <property type="molecule type" value="Transcribed_RNA"/>
</dbReference>
<sequence length="434" mass="49292">MVSDRRLGDKCVFQPFIVQRRQLRTVSAMGNKVFIIALVVALVAISLNNYLKRKGETRYIFHTEWYDPVSATVNKFHLSFFPRDRSVEMYDLRAQRLFLKRIPVEGVEERDLYLGNTIVVLSRQLKITDYADAFTREQITSKRQRTFAMVKPDAVHRLGEIVDVIQSRDFEISQMKMVQLTRLQAATFYREHEGRPFFESLLDYITSGPVVAMELITTNAVKKWRATLGPTDSQEARSIAPESIRALFGKDKQLNAGHGSDSDISAIREIEFFFPSSKINDDLLPQTTAKLANNTCGIIKPHAVSKGHIGSILKAIKEEEFDISALQIFRMDKVQSEEFLEVYKGVVSEYPGMVQQLMSGPLVALEITSGVHGPQTPIKFREFVGPADPEVARELRPNSLRARFGEDIVKNALHCSDLPDDGPLEVEYFFKILQ</sequence>